<keyword evidence="1" id="KW-0521">NADP</keyword>
<dbReference type="GO" id="GO:0030267">
    <property type="term" value="F:glyoxylate reductase (NADPH) activity"/>
    <property type="evidence" value="ECO:0007669"/>
    <property type="project" value="TreeGrafter"/>
</dbReference>
<dbReference type="InterPro" id="IPR050223">
    <property type="entry name" value="D-isomer_2-hydroxyacid_DH"/>
</dbReference>
<dbReference type="RefSeq" id="WP_161860901.1">
    <property type="nucleotide sequence ID" value="NZ_CP046620.1"/>
</dbReference>
<proteinExistence type="inferred from homology"/>
<evidence type="ECO:0000259" key="5">
    <source>
        <dbReference type="Pfam" id="PF00389"/>
    </source>
</evidence>
<evidence type="ECO:0000259" key="6">
    <source>
        <dbReference type="Pfam" id="PF02826"/>
    </source>
</evidence>
<dbReference type="GO" id="GO:0016618">
    <property type="term" value="F:hydroxypyruvate reductase [NAD(P)H] activity"/>
    <property type="evidence" value="ECO:0007669"/>
    <property type="project" value="TreeGrafter"/>
</dbReference>
<dbReference type="SUPFAM" id="SSF51735">
    <property type="entry name" value="NAD(P)-binding Rossmann-fold domains"/>
    <property type="match status" value="1"/>
</dbReference>
<dbReference type="Pfam" id="PF02826">
    <property type="entry name" value="2-Hacid_dh_C"/>
    <property type="match status" value="1"/>
</dbReference>
<dbReference type="PANTHER" id="PTHR10996:SF178">
    <property type="entry name" value="2-HYDROXYACID DEHYDROGENASE YGL185C-RELATED"/>
    <property type="match status" value="1"/>
</dbReference>
<dbReference type="Pfam" id="PF00389">
    <property type="entry name" value="2-Hacid_dh"/>
    <property type="match status" value="1"/>
</dbReference>
<dbReference type="GO" id="GO:0051287">
    <property type="term" value="F:NAD binding"/>
    <property type="evidence" value="ECO:0007669"/>
    <property type="project" value="InterPro"/>
</dbReference>
<dbReference type="InterPro" id="IPR006139">
    <property type="entry name" value="D-isomer_2_OHA_DH_cat_dom"/>
</dbReference>
<dbReference type="EMBL" id="CP046620">
    <property type="protein sequence ID" value="QHQ34330.1"/>
    <property type="molecule type" value="Genomic_DNA"/>
</dbReference>
<evidence type="ECO:0000313" key="7">
    <source>
        <dbReference type="EMBL" id="QHQ34330.1"/>
    </source>
</evidence>
<dbReference type="Proteomes" id="UP000464495">
    <property type="component" value="Chromosome"/>
</dbReference>
<evidence type="ECO:0000256" key="4">
    <source>
        <dbReference type="RuleBase" id="RU003719"/>
    </source>
</evidence>
<dbReference type="InterPro" id="IPR006140">
    <property type="entry name" value="D-isomer_DH_NAD-bd"/>
</dbReference>
<evidence type="ECO:0000256" key="1">
    <source>
        <dbReference type="ARBA" id="ARBA00022857"/>
    </source>
</evidence>
<keyword evidence="8" id="KW-1185">Reference proteome</keyword>
<comment type="similarity">
    <text evidence="4">Belongs to the D-isomer specific 2-hydroxyacid dehydrogenase family.</text>
</comment>
<keyword evidence="3" id="KW-0520">NAD</keyword>
<dbReference type="FunFam" id="3.40.50.720:FF:000213">
    <property type="entry name" value="Putative 2-hydroxyacid dehydrogenase"/>
    <property type="match status" value="1"/>
</dbReference>
<accession>A0A6P1SXE4</accession>
<feature type="domain" description="D-isomer specific 2-hydroxyacid dehydrogenase catalytic" evidence="5">
    <location>
        <begin position="6"/>
        <end position="314"/>
    </location>
</feature>
<dbReference type="PANTHER" id="PTHR10996">
    <property type="entry name" value="2-HYDROXYACID DEHYDROGENASE-RELATED"/>
    <property type="match status" value="1"/>
</dbReference>
<protein>
    <submittedName>
        <fullName evidence="7">2-hydroxyacid dehydrogenase</fullName>
    </submittedName>
</protein>
<keyword evidence="2 4" id="KW-0560">Oxidoreductase</keyword>
<feature type="domain" description="D-isomer specific 2-hydroxyacid dehydrogenase NAD-binding" evidence="6">
    <location>
        <begin position="109"/>
        <end position="282"/>
    </location>
</feature>
<dbReference type="GO" id="GO:0005829">
    <property type="term" value="C:cytosol"/>
    <property type="evidence" value="ECO:0007669"/>
    <property type="project" value="TreeGrafter"/>
</dbReference>
<evidence type="ECO:0000313" key="8">
    <source>
        <dbReference type="Proteomes" id="UP000464495"/>
    </source>
</evidence>
<dbReference type="Gene3D" id="3.40.50.720">
    <property type="entry name" value="NAD(P)-binding Rossmann-like Domain"/>
    <property type="match status" value="2"/>
</dbReference>
<sequence length="322" mass="34407">MTKPDVLITGSYPEWDMQPMQEAFTVHELAADASATSLPRDVADKITALAMKGHAPIDGAYMDALPNLKMIANFGVGYDAIDVEAADARGIAVTNTPDVLSDDVADLAVAMLIAQARDMMGAEAWVRSGNWGTQGAYPLKQKVSGSRIGIIGLGRIGHEIASRLAAFKCEIGYSSRSRKETPGWQYFDDHVALADWADHVVIALAGGPGTAGLVSKQVIEAIGPRGILVNISRGSTVDEPALLDALESGRLGGAGLDVFENEPKIDPRFLKLKNAVLQPHQASATAETRQDMGALQRENLLSFYAKKPLQTPVNKTGKSYPR</sequence>
<evidence type="ECO:0000256" key="2">
    <source>
        <dbReference type="ARBA" id="ARBA00023002"/>
    </source>
</evidence>
<name>A0A6P1SXE4_9RHOB</name>
<dbReference type="AlphaFoldDB" id="A0A6P1SXE4"/>
<gene>
    <name evidence="7" type="ORF">GO499_03580</name>
</gene>
<dbReference type="InterPro" id="IPR036291">
    <property type="entry name" value="NAD(P)-bd_dom_sf"/>
</dbReference>
<dbReference type="CDD" id="cd12156">
    <property type="entry name" value="HPPR"/>
    <property type="match status" value="1"/>
</dbReference>
<organism evidence="7 8">
    <name type="scientific">Algicella marina</name>
    <dbReference type="NCBI Taxonomy" id="2683284"/>
    <lineage>
        <taxon>Bacteria</taxon>
        <taxon>Pseudomonadati</taxon>
        <taxon>Pseudomonadota</taxon>
        <taxon>Alphaproteobacteria</taxon>
        <taxon>Rhodobacterales</taxon>
        <taxon>Paracoccaceae</taxon>
        <taxon>Algicella</taxon>
    </lineage>
</organism>
<dbReference type="SUPFAM" id="SSF52283">
    <property type="entry name" value="Formate/glycerate dehydrogenase catalytic domain-like"/>
    <property type="match status" value="1"/>
</dbReference>
<reference evidence="7 8" key="1">
    <citation type="submission" date="2019-12" db="EMBL/GenBank/DDBJ databases">
        <title>Complete genome sequence of Algicella marina strain 9Alg 56(T) isolated from the red alga Tichocarpus crinitus.</title>
        <authorList>
            <person name="Kim S.-G."/>
            <person name="Nedashkovskaya O.I."/>
        </authorList>
    </citation>
    <scope>NUCLEOTIDE SEQUENCE [LARGE SCALE GENOMIC DNA]</scope>
    <source>
        <strain evidence="7 8">9Alg 56</strain>
    </source>
</reference>
<dbReference type="KEGG" id="amaq:GO499_03580"/>
<evidence type="ECO:0000256" key="3">
    <source>
        <dbReference type="ARBA" id="ARBA00023027"/>
    </source>
</evidence>